<reference evidence="2" key="1">
    <citation type="journal article" date="2018" name="Nat. Plants">
        <title>Whole-genome landscape of Medicago truncatula symbiotic genes.</title>
        <authorList>
            <person name="Pecrix Y."/>
            <person name="Staton S.E."/>
            <person name="Sallet E."/>
            <person name="Lelandais-Briere C."/>
            <person name="Moreau S."/>
            <person name="Carrere S."/>
            <person name="Blein T."/>
            <person name="Jardinaud M.F."/>
            <person name="Latrasse D."/>
            <person name="Zouine M."/>
            <person name="Zahm M."/>
            <person name="Kreplak J."/>
            <person name="Mayjonade B."/>
            <person name="Satge C."/>
            <person name="Perez M."/>
            <person name="Cauet S."/>
            <person name="Marande W."/>
            <person name="Chantry-Darmon C."/>
            <person name="Lopez-Roques C."/>
            <person name="Bouchez O."/>
            <person name="Berard A."/>
            <person name="Debelle F."/>
            <person name="Munos S."/>
            <person name="Bendahmane A."/>
            <person name="Berges H."/>
            <person name="Niebel A."/>
            <person name="Buitink J."/>
            <person name="Frugier F."/>
            <person name="Benhamed M."/>
            <person name="Crespi M."/>
            <person name="Gouzy J."/>
            <person name="Gamas P."/>
        </authorList>
    </citation>
    <scope>NUCLEOTIDE SEQUENCE [LARGE SCALE GENOMIC DNA]</scope>
    <source>
        <strain evidence="2">cv. Jemalong A17</strain>
    </source>
</reference>
<dbReference type="Gramene" id="rna6794">
    <property type="protein sequence ID" value="RHN82619.1"/>
    <property type="gene ID" value="gene6794"/>
</dbReference>
<sequence>MLGINETLHNICFTWVLFHRYVVTREVENDLLFASCNLLKEVEKDTEAMKDPIYSKALSSTLSLMLGWAEKRPLPTMILSMTVILNQWRALSLLLHYQQRYWQKIYLMSIIGRTKPM</sequence>
<proteinExistence type="predicted"/>
<evidence type="ECO:0000313" key="2">
    <source>
        <dbReference type="Proteomes" id="UP000265566"/>
    </source>
</evidence>
<dbReference type="Proteomes" id="UP000265566">
    <property type="component" value="Chromosome 1"/>
</dbReference>
<evidence type="ECO:0000313" key="1">
    <source>
        <dbReference type="EMBL" id="RHN82619.1"/>
    </source>
</evidence>
<dbReference type="PANTHER" id="PTHR31280:SF16">
    <property type="entry name" value="GLS PROTEIN (DUF810)"/>
    <property type="match status" value="1"/>
</dbReference>
<dbReference type="InterPro" id="IPR008528">
    <property type="entry name" value="unc-13_homologue"/>
</dbReference>
<gene>
    <name evidence="1" type="ORF">MtrunA17_Chr1g0211761</name>
</gene>
<dbReference type="AlphaFoldDB" id="A0A396JWA0"/>
<dbReference type="PANTHER" id="PTHR31280">
    <property type="entry name" value="PROTEIN UNC-13 HOMOLOG"/>
    <property type="match status" value="1"/>
</dbReference>
<name>A0A396JWA0_MEDTR</name>
<organism evidence="1 2">
    <name type="scientific">Medicago truncatula</name>
    <name type="common">Barrel medic</name>
    <name type="synonym">Medicago tribuloides</name>
    <dbReference type="NCBI Taxonomy" id="3880"/>
    <lineage>
        <taxon>Eukaryota</taxon>
        <taxon>Viridiplantae</taxon>
        <taxon>Streptophyta</taxon>
        <taxon>Embryophyta</taxon>
        <taxon>Tracheophyta</taxon>
        <taxon>Spermatophyta</taxon>
        <taxon>Magnoliopsida</taxon>
        <taxon>eudicotyledons</taxon>
        <taxon>Gunneridae</taxon>
        <taxon>Pentapetalae</taxon>
        <taxon>rosids</taxon>
        <taxon>fabids</taxon>
        <taxon>Fabales</taxon>
        <taxon>Fabaceae</taxon>
        <taxon>Papilionoideae</taxon>
        <taxon>50 kb inversion clade</taxon>
        <taxon>NPAAA clade</taxon>
        <taxon>Hologalegina</taxon>
        <taxon>IRL clade</taxon>
        <taxon>Trifolieae</taxon>
        <taxon>Medicago</taxon>
    </lineage>
</organism>
<accession>A0A396JWA0</accession>
<dbReference type="EMBL" id="PSQE01000001">
    <property type="protein sequence ID" value="RHN82619.1"/>
    <property type="molecule type" value="Genomic_DNA"/>
</dbReference>
<comment type="caution">
    <text evidence="1">The sequence shown here is derived from an EMBL/GenBank/DDBJ whole genome shotgun (WGS) entry which is preliminary data.</text>
</comment>
<protein>
    <submittedName>
        <fullName evidence="1">Uncharacterized protein</fullName>
    </submittedName>
</protein>